<evidence type="ECO:0000313" key="32">
    <source>
        <dbReference type="EMBL" id="KAA9453239.1"/>
    </source>
</evidence>
<dbReference type="Proteomes" id="UP000544530">
    <property type="component" value="Unassembled WGS sequence"/>
</dbReference>
<reference evidence="33 55" key="10">
    <citation type="submission" date="2020-06" db="EMBL/GenBank/DDBJ databases">
        <title>Two Listeria outbreaks in Switzerland in 2018 and 2020.</title>
        <authorList>
            <person name="Stevens M.J.A."/>
            <person name="Bloemberg G."/>
            <person name="Nusch-Inderbinnen M."/>
            <person name="Stephan R."/>
        </authorList>
    </citation>
    <scope>NUCLEOTIDE SEQUENCE [LARGE SCALE GENOMIC DNA]</scope>
    <source>
        <strain evidence="33 55">N18-0707</strain>
    </source>
</reference>
<evidence type="ECO:0000313" key="9">
    <source>
        <dbReference type="EMBL" id="EAC7479202.1"/>
    </source>
</evidence>
<dbReference type="AlphaFoldDB" id="A0A0B8RG92"/>
<dbReference type="Proteomes" id="UP000533021">
    <property type="component" value="Unassembled WGS sequence"/>
</dbReference>
<dbReference type="EMBL" id="AABGUK010000001">
    <property type="protein sequence ID" value="EAH4241046.1"/>
    <property type="molecule type" value="Genomic_DNA"/>
</dbReference>
<dbReference type="EMBL" id="AAAIXK010000006">
    <property type="protein sequence ID" value="EAC5550996.1"/>
    <property type="molecule type" value="Genomic_DNA"/>
</dbReference>
<keyword evidence="4 6" id="KW-0520">NAD</keyword>
<reference evidence="34 36" key="1">
    <citation type="journal article" date="2018" name="BMC Genomics">
        <title>Genes significantly associated with lineage II food isolates of Listeria monocytogenes.</title>
        <authorList>
            <person name="Pirone-Davies C."/>
            <person name="Chen Y."/>
            <person name="Pightling A."/>
            <person name="Ryan G."/>
            <person name="Wang Y."/>
            <person name="Yao K."/>
            <person name="Hoffmann M."/>
            <person name="Allard M.W."/>
        </authorList>
    </citation>
    <scope>NUCLEOTIDE SEQUENCE [LARGE SCALE GENOMIC DNA]</scope>
    <source>
        <strain evidence="34 36">PNUSAL000550</strain>
    </source>
</reference>
<dbReference type="GO" id="GO:0009055">
    <property type="term" value="F:electron transfer activity"/>
    <property type="evidence" value="ECO:0007669"/>
    <property type="project" value="UniProtKB-UniRule"/>
</dbReference>
<feature type="domain" description="Flavodoxin-like fold" evidence="7">
    <location>
        <begin position="3"/>
        <end position="203"/>
    </location>
</feature>
<sequence>MTNVLFIKANGLPAERSVSVALYEIFLTEYKKSHPDDNVTELDLFEADLPYYDVTMMSGLHKEAAGETLSPEEKRLADIANSYLDQFLAADKIVMAFPLWNFSIPAQFLTYLFYLNQAGKTFKYTANGPVGLVADKKIALLNARGGIYSDGPMQSFEMSLSYVKNVLAHFGISEPEMVIVEGHNAKPDQAKDIISAGAKEAVELAKIF</sequence>
<dbReference type="GO" id="GO:0016652">
    <property type="term" value="F:oxidoreductase activity, acting on NAD(P)H as acceptor"/>
    <property type="evidence" value="ECO:0007669"/>
    <property type="project" value="UniProtKB-UniRule"/>
</dbReference>
<dbReference type="EMBL" id="QXLS01000001">
    <property type="protein sequence ID" value="RKA11089.1"/>
    <property type="molecule type" value="Genomic_DNA"/>
</dbReference>
<dbReference type="EMBL" id="DAAIHR010000007">
    <property type="protein sequence ID" value="HAB8398591.1"/>
    <property type="molecule type" value="Genomic_DNA"/>
</dbReference>
<dbReference type="EMBL" id="AABATR010000001">
    <property type="protein sequence ID" value="EAG1892124.1"/>
    <property type="molecule type" value="Genomic_DNA"/>
</dbReference>
<evidence type="ECO:0000313" key="37">
    <source>
        <dbReference type="Proteomes" id="UP000322220"/>
    </source>
</evidence>
<evidence type="ECO:0000313" key="59">
    <source>
        <dbReference type="Proteomes" id="UP000843503"/>
    </source>
</evidence>
<dbReference type="EMBL" id="JACAVN010000001">
    <property type="protein sequence ID" value="NYA00644.1"/>
    <property type="molecule type" value="Genomic_DNA"/>
</dbReference>
<evidence type="ECO:0000313" key="33">
    <source>
        <dbReference type="EMBL" id="NYA00644.1"/>
    </source>
</evidence>
<dbReference type="PANTHER" id="PTHR43741:SF4">
    <property type="entry name" value="FMN-DEPENDENT NADH:QUINONE OXIDOREDUCTASE"/>
    <property type="match status" value="1"/>
</dbReference>
<dbReference type="EMBL" id="VTIK01000007">
    <property type="protein sequence ID" value="TYU50748.1"/>
    <property type="molecule type" value="Genomic_DNA"/>
</dbReference>
<name>A0A0B8RG92_LISMN</name>
<evidence type="ECO:0000313" key="26">
    <source>
        <dbReference type="EMBL" id="HAA8053248.1"/>
    </source>
</evidence>
<dbReference type="Proteomes" id="UP000844471">
    <property type="component" value="Unassembled WGS sequence"/>
</dbReference>
<dbReference type="Proteomes" id="UP000403352">
    <property type="component" value="Unassembled WGS sequence"/>
</dbReference>
<dbReference type="EMBL" id="AABEMN010000003">
    <property type="protein sequence ID" value="EAG9518678.1"/>
    <property type="molecule type" value="Genomic_DNA"/>
</dbReference>
<dbReference type="Proteomes" id="UP000322220">
    <property type="component" value="Unassembled WGS sequence"/>
</dbReference>
<evidence type="ECO:0000313" key="10">
    <source>
        <dbReference type="EMBL" id="EAD1184128.1"/>
    </source>
</evidence>
<evidence type="ECO:0000313" key="51">
    <source>
        <dbReference type="Proteomes" id="UP000527632"/>
    </source>
</evidence>
<reference evidence="50 57" key="7">
    <citation type="submission" date="2019-04" db="EMBL/GenBank/DDBJ databases">
        <authorList>
            <consortium name="GenomeTrakr network: Whole genome sequencing for foodborne pathogen traceback"/>
        </authorList>
    </citation>
    <scope>NUCLEOTIDE SEQUENCE [LARGE SCALE GENOMIC DNA]</scope>
    <source>
        <strain evidence="17 57">CFSAN004300</strain>
        <strain evidence="18 50">CFSAN072474</strain>
    </source>
</reference>
<dbReference type="Proteomes" id="UP000528151">
    <property type="component" value="Unassembled WGS sequence"/>
</dbReference>
<evidence type="ECO:0000256" key="4">
    <source>
        <dbReference type="ARBA" id="ARBA00023027"/>
    </source>
</evidence>
<dbReference type="EMBL" id="AAAREG010000007">
    <property type="protein sequence ID" value="EAE2354707.1"/>
    <property type="molecule type" value="Genomic_DNA"/>
</dbReference>
<dbReference type="EMBL" id="AABFVG010000006">
    <property type="protein sequence ID" value="EAH2282416.1"/>
    <property type="molecule type" value="Genomic_DNA"/>
</dbReference>
<dbReference type="PANTHER" id="PTHR43741">
    <property type="entry name" value="FMN-DEPENDENT NADH-AZOREDUCTASE 1"/>
    <property type="match status" value="1"/>
</dbReference>
<evidence type="ECO:0000313" key="38">
    <source>
        <dbReference type="Proteomes" id="UP000336166"/>
    </source>
</evidence>
<dbReference type="RefSeq" id="WP_003724354.1">
    <property type="nucleotide sequence ID" value="NC_021825.2"/>
</dbReference>
<evidence type="ECO:0000256" key="5">
    <source>
        <dbReference type="ARBA" id="ARBA00048542"/>
    </source>
</evidence>
<keyword evidence="3 6" id="KW-0560">Oxidoreductase</keyword>
<evidence type="ECO:0000313" key="49">
    <source>
        <dbReference type="Proteomes" id="UP000489121"/>
    </source>
</evidence>
<comment type="function">
    <text evidence="6">Quinone reductase that provides resistance to thiol-specific stress caused by electrophilic quinones.</text>
</comment>
<reference evidence="35 37" key="8">
    <citation type="submission" date="2019-08" db="EMBL/GenBank/DDBJ databases">
        <title>Soil Listeria distribution.</title>
        <authorList>
            <person name="Liao J."/>
        </authorList>
    </citation>
    <scope>NUCLEOTIDE SEQUENCE [LARGE SCALE GENOMIC DNA]</scope>
    <source>
        <strain evidence="35 37">IN-RH-2-BL1</strain>
    </source>
</reference>
<reference evidence="58 59" key="2">
    <citation type="journal article" date="2018" name="Genome Biol.">
        <title>SKESA: strategic k-mer extension for scrupulous assemblies.</title>
        <authorList>
            <person name="Souvorov A."/>
            <person name="Agarwala R."/>
            <person name="Lipman D.J."/>
        </authorList>
    </citation>
    <scope>NUCLEOTIDE SEQUENCE [LARGE SCALE GENOMIC DNA]</scope>
    <source>
        <strain evidence="26">09CEB371LM</strain>
        <strain evidence="30">2017-325981-023-01</strain>
        <strain evidence="28 58">CFIAFB20130012</strain>
        <strain evidence="29 60">DMG1500109</strain>
        <strain evidence="27">HPB3501</strain>
        <strain evidence="31">SFBRL218_S4</strain>
    </source>
</reference>
<evidence type="ECO:0000313" key="21">
    <source>
        <dbReference type="EMBL" id="EAH3294615.1"/>
    </source>
</evidence>
<evidence type="ECO:0000313" key="19">
    <source>
        <dbReference type="EMBL" id="EAG9518678.1"/>
    </source>
</evidence>
<dbReference type="EMBL" id="AABAGT010000016">
    <property type="protein sequence ID" value="EAG0867819.1"/>
    <property type="molecule type" value="Genomic_DNA"/>
</dbReference>
<dbReference type="Proteomes" id="UP000379076">
    <property type="component" value="Unassembled WGS sequence"/>
</dbReference>
<evidence type="ECO:0000313" key="60">
    <source>
        <dbReference type="Proteomes" id="UP000843775"/>
    </source>
</evidence>
<reference evidence="32 46" key="3">
    <citation type="submission" date="2018-04" db="EMBL/GenBank/DDBJ databases">
        <title>Genome Analysis of a Prevalent Clone of Listeria monocytogenes Sequence Type 87 in China.</title>
        <authorList>
            <person name="Wang Y."/>
        </authorList>
    </citation>
    <scope>NUCLEOTIDE SEQUENCE [LARGE SCALE GENOMIC DNA]</scope>
    <source>
        <strain evidence="32 46">ICDC_LM1523</strain>
    </source>
</reference>
<dbReference type="EMBL" id="AALGDA010000015">
    <property type="protein sequence ID" value="ECY9782679.1"/>
    <property type="molecule type" value="Genomic_DNA"/>
</dbReference>
<dbReference type="EMBL" id="DABXZF010000035">
    <property type="protein sequence ID" value="HAO5923334.1"/>
    <property type="molecule type" value="Genomic_DNA"/>
</dbReference>
<dbReference type="EMBL" id="AAAJWF010000001">
    <property type="protein sequence ID" value="EAC7479202.1"/>
    <property type="molecule type" value="Genomic_DNA"/>
</dbReference>
<dbReference type="Proteomes" id="UP000467536">
    <property type="component" value="Unassembled WGS sequence"/>
</dbReference>
<evidence type="ECO:0000313" key="36">
    <source>
        <dbReference type="Proteomes" id="UP000272537"/>
    </source>
</evidence>
<dbReference type="Proteomes" id="UP000365297">
    <property type="component" value="Unassembled WGS sequence"/>
</dbReference>
<evidence type="ECO:0000313" key="54">
    <source>
        <dbReference type="Proteomes" id="UP000533021"/>
    </source>
</evidence>
<reference evidence="13 43" key="6">
    <citation type="submission" date="2019-03" db="EMBL/GenBank/DDBJ databases">
        <authorList>
            <person name="Ashton P.M."/>
            <person name="Dallman T."/>
            <person name="Nair S."/>
            <person name="De Pinna E."/>
            <person name="Peters T."/>
            <person name="Grant K."/>
        </authorList>
    </citation>
    <scope>NUCLEOTIDE SEQUENCE [LARGE SCALE GENOMIC DNA]</scope>
    <source>
        <strain evidence="20 54">282333</strain>
        <strain evidence="21 53">282352</strain>
        <strain evidence="19 56">289003</strain>
        <strain evidence="25 47">788324</strain>
        <strain evidence="13">RL15000286</strain>
    </source>
</reference>
<dbReference type="Proteomes" id="UP000393182">
    <property type="component" value="Unassembled WGS sequence"/>
</dbReference>
<dbReference type="GeneID" id="86844541"/>
<dbReference type="InterPro" id="IPR050104">
    <property type="entry name" value="FMN-dep_NADH:Q_OxRdtase_AzoR1"/>
</dbReference>
<evidence type="ECO:0000313" key="45">
    <source>
        <dbReference type="Proteomes" id="UP000427828"/>
    </source>
</evidence>
<dbReference type="GO" id="GO:0016655">
    <property type="term" value="F:oxidoreductase activity, acting on NAD(P)H, quinone or similar compound as acceptor"/>
    <property type="evidence" value="ECO:0007669"/>
    <property type="project" value="InterPro"/>
</dbReference>
<evidence type="ECO:0000313" key="13">
    <source>
        <dbReference type="EMBL" id="EAE4940575.1"/>
    </source>
</evidence>
<dbReference type="Proteomes" id="UP000527632">
    <property type="component" value="Unassembled WGS sequence"/>
</dbReference>
<evidence type="ECO:0000313" key="46">
    <source>
        <dbReference type="Proteomes" id="UP000460224"/>
    </source>
</evidence>
<dbReference type="InterPro" id="IPR023048">
    <property type="entry name" value="NADH:quinone_OxRdtase_FMN_depd"/>
</dbReference>
<dbReference type="Proteomes" id="UP000840039">
    <property type="component" value="Unassembled WGS sequence"/>
</dbReference>
<evidence type="ECO:0000313" key="55">
    <source>
        <dbReference type="Proteomes" id="UP000544530"/>
    </source>
</evidence>
<keyword evidence="2 6" id="KW-0288">FMN</keyword>
<evidence type="ECO:0000313" key="42">
    <source>
        <dbReference type="Proteomes" id="UP000379076"/>
    </source>
</evidence>
<dbReference type="Pfam" id="PF02525">
    <property type="entry name" value="Flavodoxin_2"/>
    <property type="match status" value="1"/>
</dbReference>
<dbReference type="Proteomes" id="UP000546397">
    <property type="component" value="Unassembled WGS sequence"/>
</dbReference>
<evidence type="ECO:0000313" key="20">
    <source>
        <dbReference type="EMBL" id="EAH2282416.1"/>
    </source>
</evidence>
<accession>A0A0B8RG92</accession>
<dbReference type="Proteomes" id="UP000427828">
    <property type="component" value="Unassembled WGS sequence"/>
</dbReference>
<dbReference type="EMBL" id="AABEKY010000005">
    <property type="protein sequence ID" value="EAG9387862.1"/>
    <property type="molecule type" value="Genomic_DNA"/>
</dbReference>
<comment type="catalytic activity">
    <reaction evidence="5">
        <text>N,N-dimethyl-1,4-phenylenediamine + anthranilate + 2 NAD(+) = 2-(4-dimethylaminophenyl)diazenylbenzoate + 2 NADH + 2 H(+)</text>
        <dbReference type="Rhea" id="RHEA:55872"/>
        <dbReference type="ChEBI" id="CHEBI:15378"/>
        <dbReference type="ChEBI" id="CHEBI:15783"/>
        <dbReference type="ChEBI" id="CHEBI:16567"/>
        <dbReference type="ChEBI" id="CHEBI:57540"/>
        <dbReference type="ChEBI" id="CHEBI:57945"/>
        <dbReference type="ChEBI" id="CHEBI:71579"/>
        <dbReference type="EC" id="1.7.1.17"/>
    </reaction>
    <physiologicalReaction direction="right-to-left" evidence="5">
        <dbReference type="Rhea" id="RHEA:55874"/>
    </physiologicalReaction>
</comment>
<dbReference type="Proteomes" id="UP000272537">
    <property type="component" value="Unassembled WGS sequence"/>
</dbReference>
<gene>
    <name evidence="34" type="primary">azor4</name>
    <name evidence="6" type="synonym">azoR</name>
    <name evidence="14" type="ORF">A8L61_11075</name>
    <name evidence="17" type="ORF">AB917_07780</name>
    <name evidence="11" type="ORF">ART25_10530</name>
    <name evidence="8" type="ORF">ARY78_11210</name>
    <name evidence="15" type="ORF">BB997_00710</name>
    <name evidence="23" type="ORF">BCZ19_03415</name>
    <name evidence="16" type="ORF">CA369_13720</name>
    <name evidence="18" type="ORF">CW845_10230</name>
    <name evidence="20" type="ORF">D4920_10065</name>
    <name evidence="19" type="ORF">D4B11_02760</name>
    <name evidence="21" type="ORF">D5N24_09420</name>
    <name evidence="32" type="ORF">DCK61_01945</name>
    <name evidence="9" type="ORF">DQ70_00710</name>
    <name evidence="34" type="ORF">DYZ80_00622</name>
    <name evidence="13" type="ORF">E1W56_00745</name>
    <name evidence="22" type="ORF">E5F58_03415</name>
    <name evidence="24" type="ORF">F6515_06690</name>
    <name evidence="25" type="ORF">FV747_05845</name>
    <name evidence="35" type="ORF">FZW98_12765</name>
    <name evidence="26" type="ORF">GHH22_08770</name>
    <name evidence="29" type="ORF">GI949_10855</name>
    <name evidence="27" type="ORF">GIH49_08115</name>
    <name evidence="28" type="ORF">GYR60_08655</name>
    <name evidence="30" type="ORF">HQN34_000276</name>
    <name evidence="33" type="ORF">HZJ64_02275</name>
    <name evidence="31" type="ORF">IP987_002550</name>
    <name evidence="10" type="ORF">QD52_03410</name>
    <name evidence="12" type="ORF">Y261_10145</name>
</gene>
<dbReference type="InterPro" id="IPR029039">
    <property type="entry name" value="Flavoprotein-like_sf"/>
</dbReference>
<dbReference type="Gene3D" id="3.40.50.360">
    <property type="match status" value="1"/>
</dbReference>
<evidence type="ECO:0000313" key="57">
    <source>
        <dbReference type="Proteomes" id="UP000548278"/>
    </source>
</evidence>
<evidence type="ECO:0000256" key="1">
    <source>
        <dbReference type="ARBA" id="ARBA00022630"/>
    </source>
</evidence>
<dbReference type="Proteomes" id="UP000460224">
    <property type="component" value="Unassembled WGS sequence"/>
</dbReference>
<dbReference type="EC" id="1.6.5.-" evidence="6"/>
<dbReference type="Proteomes" id="UP000478682">
    <property type="component" value="Unassembled WGS sequence"/>
</dbReference>
<dbReference type="EMBL" id="AAAQQZ010000005">
    <property type="protein sequence ID" value="EAE1339342.1"/>
    <property type="molecule type" value="Genomic_DNA"/>
</dbReference>
<evidence type="ECO:0000313" key="28">
    <source>
        <dbReference type="EMBL" id="HAB8398591.1"/>
    </source>
</evidence>
<comment type="caution">
    <text evidence="6">Lacks conserved residue(s) required for the propagation of feature annotation.</text>
</comment>
<comment type="function">
    <text evidence="6">Also exhibits azoreductase activity. Catalyzes the reductive cleavage of the azo bond in aromatic azo compounds to the corresponding amines.</text>
</comment>
<comment type="cofactor">
    <cofactor evidence="6">
        <name>FMN</name>
        <dbReference type="ChEBI" id="CHEBI:58210"/>
    </cofactor>
    <text evidence="6">Binds 1 FMN per subunit.</text>
</comment>
<dbReference type="EMBL" id="QDAY01000001">
    <property type="protein sequence ID" value="KAA9453239.1"/>
    <property type="molecule type" value="Genomic_DNA"/>
</dbReference>
<dbReference type="EMBL" id="AABBZO010000020">
    <property type="protein sequence ID" value="EAG4463357.1"/>
    <property type="molecule type" value="Genomic_DNA"/>
</dbReference>
<dbReference type="KEGG" id="lmv:Y193_12680"/>
<evidence type="ECO:0000256" key="6">
    <source>
        <dbReference type="HAMAP-Rule" id="MF_01216"/>
    </source>
</evidence>
<dbReference type="EC" id="1.7.1.17" evidence="6"/>
<reference evidence="40 41" key="4">
    <citation type="submission" date="2018-06" db="EMBL/GenBank/DDBJ databases">
        <authorList>
            <consortium name="GenomeTrakr: Next Generation Sequencing Network for Food Pathogen Tracability"/>
        </authorList>
    </citation>
    <scope>NUCLEOTIDE SEQUENCE [LARGE SCALE GENOMIC DNA]</scope>
    <source>
        <strain evidence="9 41">CFSAN008042</strain>
        <strain evidence="16 52">CFSAN063727</strain>
        <strain evidence="11 42">FDA00006494</strain>
        <strain evidence="8 40">FDA00007096</strain>
        <strain evidence="10 44">FDA00008584</strain>
        <strain evidence="23 45">FLAG-51482A</strain>
        <strain evidence="22 51">LS1344</strain>
    </source>
</reference>
<comment type="similarity">
    <text evidence="6">Belongs to the azoreductase type 1 family.</text>
</comment>
<evidence type="ECO:0000256" key="3">
    <source>
        <dbReference type="ARBA" id="ARBA00023002"/>
    </source>
</evidence>
<evidence type="ECO:0000313" key="8">
    <source>
        <dbReference type="EMBL" id="EAC5550996.1"/>
    </source>
</evidence>
<dbReference type="Proteomes" id="UP000853596">
    <property type="component" value="Unassembled WGS sequence"/>
</dbReference>
<dbReference type="Proteomes" id="UP000843775">
    <property type="component" value="Unassembled WGS sequence"/>
</dbReference>
<dbReference type="InterPro" id="IPR003680">
    <property type="entry name" value="Flavodoxin_fold"/>
</dbReference>
<evidence type="ECO:0000313" key="35">
    <source>
        <dbReference type="EMBL" id="TYU50748.1"/>
    </source>
</evidence>
<dbReference type="HAMAP" id="MF_01216">
    <property type="entry name" value="Azoreductase_type1"/>
    <property type="match status" value="1"/>
</dbReference>
<dbReference type="Proteomes" id="UP000368512">
    <property type="component" value="Unassembled WGS sequence"/>
</dbReference>
<dbReference type="KEGG" id="lmok:CQ02_03285"/>
<proteinExistence type="inferred from homology"/>
<evidence type="ECO:0000313" key="17">
    <source>
        <dbReference type="EMBL" id="EAG6990486.1"/>
    </source>
</evidence>
<dbReference type="EMBL" id="DAAEZQ010000004">
    <property type="protein sequence ID" value="HAA9722096.1"/>
    <property type="molecule type" value="Genomic_DNA"/>
</dbReference>
<evidence type="ECO:0000313" key="11">
    <source>
        <dbReference type="EMBL" id="EAE1339342.1"/>
    </source>
</evidence>
<evidence type="ECO:0000313" key="27">
    <source>
        <dbReference type="EMBL" id="HAA9722096.1"/>
    </source>
</evidence>
<evidence type="ECO:0000313" key="12">
    <source>
        <dbReference type="EMBL" id="EAE2354707.1"/>
    </source>
</evidence>
<evidence type="ECO:0000313" key="44">
    <source>
        <dbReference type="Proteomes" id="UP000403352"/>
    </source>
</evidence>
<dbReference type="EMBL" id="AANEHK010000004">
    <property type="protein sequence ID" value="EDO0985522.1"/>
    <property type="molecule type" value="Genomic_DNA"/>
</dbReference>
<dbReference type="SUPFAM" id="SSF52218">
    <property type="entry name" value="Flavoproteins"/>
    <property type="match status" value="1"/>
</dbReference>
<evidence type="ECO:0000313" key="24">
    <source>
        <dbReference type="EMBL" id="ECY9782679.1"/>
    </source>
</evidence>
<dbReference type="Proteomes" id="UP000336166">
    <property type="component" value="Unassembled WGS sequence"/>
</dbReference>
<evidence type="ECO:0000313" key="41">
    <source>
        <dbReference type="Proteomes" id="UP000368512"/>
    </source>
</evidence>
<dbReference type="EMBL" id="AABGHY010000006">
    <property type="protein sequence ID" value="EAH3294615.1"/>
    <property type="molecule type" value="Genomic_DNA"/>
</dbReference>
<organism evidence="23 45">
    <name type="scientific">Listeria monocytogenes</name>
    <dbReference type="NCBI Taxonomy" id="1639"/>
    <lineage>
        <taxon>Bacteria</taxon>
        <taxon>Bacillati</taxon>
        <taxon>Bacillota</taxon>
        <taxon>Bacilli</taxon>
        <taxon>Bacillales</taxon>
        <taxon>Listeriaceae</taxon>
        <taxon>Listeria</taxon>
    </lineage>
</organism>
<evidence type="ECO:0000313" key="50">
    <source>
        <dbReference type="Proteomes" id="UP000522199"/>
    </source>
</evidence>
<evidence type="ECO:0000313" key="48">
    <source>
        <dbReference type="Proteomes" id="UP000478682"/>
    </source>
</evidence>
<evidence type="ECO:0000313" key="18">
    <source>
        <dbReference type="EMBL" id="EAG9387862.1"/>
    </source>
</evidence>
<dbReference type="Proteomes" id="UP000522199">
    <property type="component" value="Unassembled WGS sequence"/>
</dbReference>
<evidence type="ECO:0000313" key="53">
    <source>
        <dbReference type="Proteomes" id="UP000530452"/>
    </source>
</evidence>
<dbReference type="EMBL" id="DABJAN010000001">
    <property type="protein sequence ID" value="HAJ9592111.1"/>
    <property type="molecule type" value="Genomic_DNA"/>
</dbReference>
<evidence type="ECO:0000313" key="15">
    <source>
        <dbReference type="EMBL" id="EAG1892124.1"/>
    </source>
</evidence>
<dbReference type="Proteomes" id="UP000489121">
    <property type="component" value="Unassembled WGS sequence"/>
</dbReference>
<evidence type="ECO:0000256" key="2">
    <source>
        <dbReference type="ARBA" id="ARBA00022643"/>
    </source>
</evidence>
<dbReference type="NCBIfam" id="NF010075">
    <property type="entry name" value="PRK13556.1"/>
    <property type="match status" value="1"/>
</dbReference>
<evidence type="ECO:0000313" key="31">
    <source>
        <dbReference type="EMBL" id="HAO5923334.1"/>
    </source>
</evidence>
<evidence type="ECO:0000313" key="30">
    <source>
        <dbReference type="EMBL" id="HAJ9592111.1"/>
    </source>
</evidence>
<evidence type="ECO:0000313" key="14">
    <source>
        <dbReference type="EMBL" id="EAG0867819.1"/>
    </source>
</evidence>
<dbReference type="EMBL" id="AALAQH010000001">
    <property type="protein sequence ID" value="ECX6923704.1"/>
    <property type="molecule type" value="Genomic_DNA"/>
</dbReference>
<evidence type="ECO:0000259" key="7">
    <source>
        <dbReference type="Pfam" id="PF02525"/>
    </source>
</evidence>
<reference evidence="26" key="9">
    <citation type="submission" date="2019-10" db="EMBL/GenBank/DDBJ databases">
        <authorList>
            <consortium name="NCBI Pathogen Detection Project"/>
        </authorList>
    </citation>
    <scope>NUCLEOTIDE SEQUENCE</scope>
    <source>
        <strain evidence="26">09CEB371LM</strain>
        <strain evidence="30">2017-325981-023-01</strain>
        <strain evidence="28">CFIAFB20130012</strain>
        <strain evidence="29">DMG1500109</strain>
        <strain evidence="27">HPB3501</strain>
        <strain evidence="31">SFBRL218_S4</strain>
    </source>
</reference>
<dbReference type="SMR" id="A0A0B8RG92"/>
<evidence type="ECO:0000313" key="25">
    <source>
        <dbReference type="EMBL" id="EDO0985522.1"/>
    </source>
</evidence>
<dbReference type="Proteomes" id="UP000530452">
    <property type="component" value="Unassembled WGS sequence"/>
</dbReference>
<evidence type="ECO:0000313" key="40">
    <source>
        <dbReference type="Proteomes" id="UP000365297"/>
    </source>
</evidence>
<evidence type="ECO:0000313" key="58">
    <source>
        <dbReference type="Proteomes" id="UP000840197"/>
    </source>
</evidence>
<dbReference type="Proteomes" id="UP000840197">
    <property type="component" value="Unassembled WGS sequence"/>
</dbReference>
<evidence type="ECO:0000313" key="23">
    <source>
        <dbReference type="EMBL" id="ECX6923704.1"/>
    </source>
</evidence>
<dbReference type="EMBL" id="DAAJZA010000007">
    <property type="protein sequence ID" value="HAC1755464.1"/>
    <property type="molecule type" value="Genomic_DNA"/>
</dbReference>
<comment type="subunit">
    <text evidence="6">Homodimer.</text>
</comment>
<dbReference type="OMA" id="YTEAGPQ"/>
<evidence type="ECO:0000313" key="22">
    <source>
        <dbReference type="EMBL" id="EAH4241046.1"/>
    </source>
</evidence>
<dbReference type="EMBL" id="AABDGJ010000004">
    <property type="protein sequence ID" value="EAG6990486.1"/>
    <property type="molecule type" value="Genomic_DNA"/>
</dbReference>
<comment type="catalytic activity">
    <reaction evidence="6">
        <text>2 a quinone + NADH + H(+) = 2 a 1,4-benzosemiquinone + NAD(+)</text>
        <dbReference type="Rhea" id="RHEA:65952"/>
        <dbReference type="ChEBI" id="CHEBI:15378"/>
        <dbReference type="ChEBI" id="CHEBI:57540"/>
        <dbReference type="ChEBI" id="CHEBI:57945"/>
        <dbReference type="ChEBI" id="CHEBI:132124"/>
        <dbReference type="ChEBI" id="CHEBI:134225"/>
    </reaction>
</comment>
<dbReference type="EMBL" id="DAAEEB010000005">
    <property type="protein sequence ID" value="HAA8053248.1"/>
    <property type="molecule type" value="Genomic_DNA"/>
</dbReference>
<dbReference type="GO" id="GO:0010181">
    <property type="term" value="F:FMN binding"/>
    <property type="evidence" value="ECO:0007669"/>
    <property type="project" value="UniProtKB-UniRule"/>
</dbReference>
<evidence type="ECO:0000313" key="39">
    <source>
        <dbReference type="Proteomes" id="UP000358545"/>
    </source>
</evidence>
<keyword evidence="1 6" id="KW-0285">Flavoprotein</keyword>
<evidence type="ECO:0000313" key="52">
    <source>
        <dbReference type="Proteomes" id="UP000528151"/>
    </source>
</evidence>
<dbReference type="Proteomes" id="UP000843503">
    <property type="component" value="Unassembled WGS sequence"/>
</dbReference>
<protein>
    <recommendedName>
        <fullName evidence="6">FMN dependent NADH:quinone oxidoreductase</fullName>
        <ecNumber evidence="6">1.6.5.-</ecNumber>
    </recommendedName>
    <alternativeName>
        <fullName evidence="6">Azo-dye reductase</fullName>
    </alternativeName>
    <alternativeName>
        <fullName evidence="6">FMN-dependent NADH-azo compound oxidoreductase</fullName>
    </alternativeName>
    <alternativeName>
        <fullName evidence="6">FMN-dependent NADH-azoreductase</fullName>
        <ecNumber evidence="6">1.7.1.17</ecNumber>
    </alternativeName>
</protein>
<dbReference type="Proteomes" id="UP000548278">
    <property type="component" value="Unassembled WGS sequence"/>
</dbReference>
<comment type="caution">
    <text evidence="23">The sequence shown here is derived from an EMBL/GenBank/DDBJ whole genome shotgun (WGS) entry which is preliminary data.</text>
</comment>
<evidence type="ECO:0000313" key="34">
    <source>
        <dbReference type="EMBL" id="RKA11089.1"/>
    </source>
</evidence>
<dbReference type="Proteomes" id="UP000358545">
    <property type="component" value="Unassembled WGS sequence"/>
</dbReference>
<evidence type="ECO:0000313" key="56">
    <source>
        <dbReference type="Proteomes" id="UP000546397"/>
    </source>
</evidence>
<reference evidence="38 39" key="5">
    <citation type="submission" date="2018-06" db="EMBL/GenBank/DDBJ databases">
        <authorList>
            <consortium name="PulseNet: The National Subtyping Network for Foodborne Disease Surveillance"/>
            <person name="Tarr C.L."/>
            <person name="Trees E."/>
            <person name="Katz L.S."/>
            <person name="Carleton-Romer H.A."/>
            <person name="Stroika S."/>
            <person name="Kucerova Z."/>
            <person name="Roache K.F."/>
            <person name="Sabol A.L."/>
            <person name="Besser J."/>
            <person name="Gerner-Smidt P."/>
        </authorList>
    </citation>
    <scope>NUCLEOTIDE SEQUENCE [LARGE SCALE GENOMIC DNA]</scope>
    <source>
        <strain evidence="12 38">PNUSAL000134</strain>
        <strain evidence="14 39">PNUSAL002180</strain>
        <strain evidence="15 48">PNUSAL002298</strain>
        <strain evidence="24 49">PNUSAL005692</strain>
    </source>
</reference>
<dbReference type="EMBL" id="AAASLB010000001">
    <property type="protein sequence ID" value="EAE4940575.1"/>
    <property type="molecule type" value="Genomic_DNA"/>
</dbReference>
<feature type="binding site" evidence="6">
    <location>
        <begin position="17"/>
        <end position="19"/>
    </location>
    <ligand>
        <name>FMN</name>
        <dbReference type="ChEBI" id="CHEBI:58210"/>
    </ligand>
</feature>
<evidence type="ECO:0000313" key="16">
    <source>
        <dbReference type="EMBL" id="EAG4463357.1"/>
    </source>
</evidence>
<evidence type="ECO:0000313" key="43">
    <source>
        <dbReference type="Proteomes" id="UP000393182"/>
    </source>
</evidence>
<evidence type="ECO:0000313" key="47">
    <source>
        <dbReference type="Proteomes" id="UP000467536"/>
    </source>
</evidence>
<evidence type="ECO:0000313" key="29">
    <source>
        <dbReference type="EMBL" id="HAC1755464.1"/>
    </source>
</evidence>
<dbReference type="EMBL" id="AAALRN010000001">
    <property type="protein sequence ID" value="EAD1184128.1"/>
    <property type="molecule type" value="Genomic_DNA"/>
</dbReference>